<name>A0AAV5MPU3_9ROSI</name>
<dbReference type="EMBL" id="BPVZ01000513">
    <property type="protein sequence ID" value="GKV51570.1"/>
    <property type="molecule type" value="Genomic_DNA"/>
</dbReference>
<gene>
    <name evidence="1" type="ORF">SLEP1_g58212</name>
</gene>
<organism evidence="1 2">
    <name type="scientific">Rubroshorea leprosula</name>
    <dbReference type="NCBI Taxonomy" id="152421"/>
    <lineage>
        <taxon>Eukaryota</taxon>
        <taxon>Viridiplantae</taxon>
        <taxon>Streptophyta</taxon>
        <taxon>Embryophyta</taxon>
        <taxon>Tracheophyta</taxon>
        <taxon>Spermatophyta</taxon>
        <taxon>Magnoliopsida</taxon>
        <taxon>eudicotyledons</taxon>
        <taxon>Gunneridae</taxon>
        <taxon>Pentapetalae</taxon>
        <taxon>rosids</taxon>
        <taxon>malvids</taxon>
        <taxon>Malvales</taxon>
        <taxon>Dipterocarpaceae</taxon>
        <taxon>Rubroshorea</taxon>
    </lineage>
</organism>
<evidence type="ECO:0000313" key="2">
    <source>
        <dbReference type="Proteomes" id="UP001054252"/>
    </source>
</evidence>
<keyword evidence="2" id="KW-1185">Reference proteome</keyword>
<proteinExistence type="predicted"/>
<evidence type="ECO:0000313" key="1">
    <source>
        <dbReference type="EMBL" id="GKV51570.1"/>
    </source>
</evidence>
<comment type="caution">
    <text evidence="1">The sequence shown here is derived from an EMBL/GenBank/DDBJ whole genome shotgun (WGS) entry which is preliminary data.</text>
</comment>
<dbReference type="Proteomes" id="UP001054252">
    <property type="component" value="Unassembled WGS sequence"/>
</dbReference>
<accession>A0AAV5MPU3</accession>
<protein>
    <submittedName>
        <fullName evidence="1">Uncharacterized protein</fullName>
    </submittedName>
</protein>
<dbReference type="AlphaFoldDB" id="A0AAV5MPU3"/>
<sequence>MTRRTVTQNLHYVLVAELLEHFHFGLEFMEALEGISIEFLDGNGDAVGGSGLVDESEAAVANYEI</sequence>
<reference evidence="1 2" key="1">
    <citation type="journal article" date="2021" name="Commun. Biol.">
        <title>The genome of Shorea leprosula (Dipterocarpaceae) highlights the ecological relevance of drought in aseasonal tropical rainforests.</title>
        <authorList>
            <person name="Ng K.K.S."/>
            <person name="Kobayashi M.J."/>
            <person name="Fawcett J.A."/>
            <person name="Hatakeyama M."/>
            <person name="Paape T."/>
            <person name="Ng C.H."/>
            <person name="Ang C.C."/>
            <person name="Tnah L.H."/>
            <person name="Lee C.T."/>
            <person name="Nishiyama T."/>
            <person name="Sese J."/>
            <person name="O'Brien M.J."/>
            <person name="Copetti D."/>
            <person name="Mohd Noor M.I."/>
            <person name="Ong R.C."/>
            <person name="Putra M."/>
            <person name="Sireger I.Z."/>
            <person name="Indrioko S."/>
            <person name="Kosugi Y."/>
            <person name="Izuno A."/>
            <person name="Isagi Y."/>
            <person name="Lee S.L."/>
            <person name="Shimizu K.K."/>
        </authorList>
    </citation>
    <scope>NUCLEOTIDE SEQUENCE [LARGE SCALE GENOMIC DNA]</scope>
    <source>
        <strain evidence="1">214</strain>
    </source>
</reference>